<feature type="transmembrane region" description="Helical" evidence="7">
    <location>
        <begin position="518"/>
        <end position="539"/>
    </location>
</feature>
<dbReference type="InterPro" id="IPR004709">
    <property type="entry name" value="NaH_exchanger"/>
</dbReference>
<accession>A0ABQ7Z2L9</accession>
<gene>
    <name evidence="9" type="ORF">HID58_071801</name>
</gene>
<dbReference type="InterPro" id="IPR000719">
    <property type="entry name" value="Prot_kinase_dom"/>
</dbReference>
<protein>
    <recommendedName>
        <fullName evidence="8">Protein kinase domain-containing protein</fullName>
    </recommendedName>
</protein>
<dbReference type="InterPro" id="IPR050154">
    <property type="entry name" value="UbiB_kinase"/>
</dbReference>
<name>A0ABQ7Z2L9_BRANA</name>
<evidence type="ECO:0000256" key="5">
    <source>
        <dbReference type="ARBA" id="ARBA00023136"/>
    </source>
</evidence>
<evidence type="ECO:0000256" key="7">
    <source>
        <dbReference type="SAM" id="Phobius"/>
    </source>
</evidence>
<evidence type="ECO:0000256" key="2">
    <source>
        <dbReference type="ARBA" id="ARBA00009670"/>
    </source>
</evidence>
<dbReference type="InterPro" id="IPR011009">
    <property type="entry name" value="Kinase-like_dom_sf"/>
</dbReference>
<comment type="similarity">
    <text evidence="2">Belongs to the protein kinase superfamily. ADCK protein kinase family.</text>
</comment>
<keyword evidence="5 7" id="KW-0472">Membrane</keyword>
<feature type="domain" description="Protein kinase" evidence="8">
    <location>
        <begin position="829"/>
        <end position="1159"/>
    </location>
</feature>
<comment type="caution">
    <text evidence="9">The sequence shown here is derived from an EMBL/GenBank/DDBJ whole genome shotgun (WGS) entry which is preliminary data.</text>
</comment>
<dbReference type="PANTHER" id="PTHR10566:SF120">
    <property type="entry name" value="PROTEIN ACTIVITY OF BC1 COMPLEX KINASE 3, CHLOROPLASTIC"/>
    <property type="match status" value="1"/>
</dbReference>
<feature type="transmembrane region" description="Helical" evidence="7">
    <location>
        <begin position="265"/>
        <end position="290"/>
    </location>
</feature>
<dbReference type="InterPro" id="IPR004147">
    <property type="entry name" value="ABC1_dom"/>
</dbReference>
<proteinExistence type="inferred from homology"/>
<evidence type="ECO:0000313" key="10">
    <source>
        <dbReference type="Proteomes" id="UP000824890"/>
    </source>
</evidence>
<dbReference type="PANTHER" id="PTHR10566">
    <property type="entry name" value="CHAPERONE-ACTIVITY OF BC1 COMPLEX CABC1 -RELATED"/>
    <property type="match status" value="1"/>
</dbReference>
<dbReference type="CDD" id="cd05121">
    <property type="entry name" value="ABC1_ADCK3-like"/>
    <property type="match status" value="1"/>
</dbReference>
<dbReference type="EMBL" id="JAGKQM010000016">
    <property type="protein sequence ID" value="KAH0874439.1"/>
    <property type="molecule type" value="Genomic_DNA"/>
</dbReference>
<dbReference type="PRINTS" id="PR01084">
    <property type="entry name" value="NAHEXCHNGR"/>
</dbReference>
<feature type="transmembrane region" description="Helical" evidence="7">
    <location>
        <begin position="160"/>
        <end position="189"/>
    </location>
</feature>
<feature type="transmembrane region" description="Helical" evidence="7">
    <location>
        <begin position="129"/>
        <end position="148"/>
    </location>
</feature>
<sequence length="1325" mass="147578">MGTRIPHKTLNATPETQESLSPRVSLTHIGRGTNAEHEEEQTRVTMSELQISPAIHDPQGQEKQQQAAGVGILLQIMMLVLSFVLGHVLRRHKFYYLPEASASLLIGLIVGGLANISNTETSIRTWFNFHDEFFFLFLLPPIILYPLFEFKPFFSNFGAIVTFSVLGTFVASMVTGVLVYLGGVMFLMYKLPFVECLMFGSLISATDPVTVLSIFQELGSDVNLYALVFGESVLNDAMAISLYRTMSLVRSQSAGQNFFMVIVRFLETFVGSMSAGLLLSYAFLSLYLYVNMHGLSWTLLNILLTSLSNLRKLIYEYQTKFDLSSISTFPMSLYFPICVLCGLLKRQILNAKHLFKYAGLDVDNLQNLECCLFVLFPYFSYMLAEGLSLSGIVSILFTGIVMKHYTYSNLSTNSQRFVSSFFHLISSLAETFVFIYMGFDIAMENHSWSHVGFILFSILFIVIARAANVFGCGYLVNLVRPAHRKIPMTHQKALWYSGLRGAMAFALALQSVHDLPEGHGQTIFTATTAIVVVTVLLIGGSTGTMLEALEVVGDGHDATLGDGFEVVNDRYMNRFDDEDSPSGSGFRTKLREFHKRERHTSRQKCGPGPRSNYTMSLVVGQSPRLTLTGDGVSLRNSRRNGEKSKLFLVNQRRSTRAALVQAKPREDGVVASSSPSSKPPVIQYRRADLADDLQAEARALSRAVDASVYSPELIAKKHGSQPLKALRRSLEILSALAGFALKLGIDQRQGKLEVNMKKRAGELRRIFTRLGPTFVKLGQGLSTRPDLCPPDYLEELAELQDALPTFPDAEAFACIERELDSSLESIFSSVSPEPIAAASLGQVYKAHLRYSGQVVAVKVQRPGIEEAIGLDFYLIRGVGKLINKYADFITTDVLALIDEFASRVYQELNYVQEAQNARRFKKLYADKADVLVPDIFWDYTSRKVLTMEWVEGTKLNEQVAIESQGLKVLDLVNTGIQCSLRQLLEYGFFHADPHPGNLLATPDGKLAFLDFGMMSETPEEARYAIIGHVVHLVNRDYEAMARDYYALKFLSPDVDVTPIVPALRDFFDDALTYTVSELNFKTLVDGLGAVFYQYPFNVPPYYALILRSLTVLEGLALYADPNFKVLAASYPYFAKRLLTDPNPYLRDALIELLFKDGKFRWNRLENLLQQGSKDRDFSAKEALQPVLKLLLDPNGEELRLLVIKEAVRVSEAIALGTVVDTYNSMPVFLRSLVFSGNGNGPLAMSAGEMESTLELRDQVSRIWSLLQSSDSFDPAILQPIVQVLQQPEARRLGGRVAGGVGQRLAARFLQQLLRATTPSSSSPIP</sequence>
<dbReference type="Pfam" id="PF03109">
    <property type="entry name" value="ABC1"/>
    <property type="match status" value="1"/>
</dbReference>
<evidence type="ECO:0000256" key="4">
    <source>
        <dbReference type="ARBA" id="ARBA00022989"/>
    </source>
</evidence>
<feature type="region of interest" description="Disordered" evidence="6">
    <location>
        <begin position="1"/>
        <end position="22"/>
    </location>
</feature>
<evidence type="ECO:0000256" key="1">
    <source>
        <dbReference type="ARBA" id="ARBA00004141"/>
    </source>
</evidence>
<dbReference type="Gene3D" id="6.10.140.1330">
    <property type="match status" value="1"/>
</dbReference>
<evidence type="ECO:0000259" key="8">
    <source>
        <dbReference type="PROSITE" id="PS50011"/>
    </source>
</evidence>
<feature type="transmembrane region" description="Helical" evidence="7">
    <location>
        <begin position="451"/>
        <end position="472"/>
    </location>
</feature>
<dbReference type="Gene3D" id="1.10.510.10">
    <property type="entry name" value="Transferase(Phosphotransferase) domain 1"/>
    <property type="match status" value="1"/>
</dbReference>
<keyword evidence="3 7" id="KW-0812">Transmembrane</keyword>
<dbReference type="InterPro" id="IPR006153">
    <property type="entry name" value="Cation/H_exchanger_TM"/>
</dbReference>
<dbReference type="Pfam" id="PF00999">
    <property type="entry name" value="Na_H_Exchanger"/>
    <property type="match status" value="2"/>
</dbReference>
<evidence type="ECO:0000256" key="6">
    <source>
        <dbReference type="SAM" id="MobiDB-lite"/>
    </source>
</evidence>
<evidence type="ECO:0000256" key="3">
    <source>
        <dbReference type="ARBA" id="ARBA00022692"/>
    </source>
</evidence>
<dbReference type="SUPFAM" id="SSF56112">
    <property type="entry name" value="Protein kinase-like (PK-like)"/>
    <property type="match status" value="1"/>
</dbReference>
<feature type="transmembrane region" description="Helical" evidence="7">
    <location>
        <begin position="95"/>
        <end position="117"/>
    </location>
</feature>
<dbReference type="Proteomes" id="UP000824890">
    <property type="component" value="Unassembled WGS sequence"/>
</dbReference>
<organism evidence="9 10">
    <name type="scientific">Brassica napus</name>
    <name type="common">Rape</name>
    <dbReference type="NCBI Taxonomy" id="3708"/>
    <lineage>
        <taxon>Eukaryota</taxon>
        <taxon>Viridiplantae</taxon>
        <taxon>Streptophyta</taxon>
        <taxon>Embryophyta</taxon>
        <taxon>Tracheophyta</taxon>
        <taxon>Spermatophyta</taxon>
        <taxon>Magnoliopsida</taxon>
        <taxon>eudicotyledons</taxon>
        <taxon>Gunneridae</taxon>
        <taxon>Pentapetalae</taxon>
        <taxon>rosids</taxon>
        <taxon>malvids</taxon>
        <taxon>Brassicales</taxon>
        <taxon>Brassicaceae</taxon>
        <taxon>Brassiceae</taxon>
        <taxon>Brassica</taxon>
    </lineage>
</organism>
<evidence type="ECO:0000313" key="9">
    <source>
        <dbReference type="EMBL" id="KAH0874439.1"/>
    </source>
</evidence>
<reference evidence="9 10" key="1">
    <citation type="submission" date="2021-05" db="EMBL/GenBank/DDBJ databases">
        <title>Genome Assembly of Synthetic Allotetraploid Brassica napus Reveals Homoeologous Exchanges between Subgenomes.</title>
        <authorList>
            <person name="Davis J.T."/>
        </authorList>
    </citation>
    <scope>NUCLEOTIDE SEQUENCE [LARGE SCALE GENOMIC DNA]</scope>
    <source>
        <strain evidence="10">cv. Da-Ae</strain>
        <tissue evidence="9">Seedling</tissue>
    </source>
</reference>
<keyword evidence="4 7" id="KW-1133">Transmembrane helix</keyword>
<dbReference type="PROSITE" id="PS50011">
    <property type="entry name" value="PROTEIN_KINASE_DOM"/>
    <property type="match status" value="1"/>
</dbReference>
<feature type="transmembrane region" description="Helical" evidence="7">
    <location>
        <begin position="417"/>
        <end position="439"/>
    </location>
</feature>
<feature type="transmembrane region" description="Helical" evidence="7">
    <location>
        <begin position="67"/>
        <end position="89"/>
    </location>
</feature>
<keyword evidence="10" id="KW-1185">Reference proteome</keyword>
<feature type="compositionally biased region" description="Polar residues" evidence="6">
    <location>
        <begin position="10"/>
        <end position="22"/>
    </location>
</feature>
<comment type="subcellular location">
    <subcellularLocation>
        <location evidence="1">Membrane</location>
        <topology evidence="1">Multi-pass membrane protein</topology>
    </subcellularLocation>
</comment>